<evidence type="ECO:0000313" key="2">
    <source>
        <dbReference type="Proteomes" id="UP000828048"/>
    </source>
</evidence>
<accession>A0ACB7X6T8</accession>
<protein>
    <submittedName>
        <fullName evidence="1">Uncharacterized protein</fullName>
    </submittedName>
</protein>
<dbReference type="Proteomes" id="UP000828048">
    <property type="component" value="Chromosome 6"/>
</dbReference>
<keyword evidence="2" id="KW-1185">Reference proteome</keyword>
<name>A0ACB7X6T8_9ERIC</name>
<dbReference type="EMBL" id="CM037156">
    <property type="protein sequence ID" value="KAH7836477.1"/>
    <property type="molecule type" value="Genomic_DNA"/>
</dbReference>
<comment type="caution">
    <text evidence="1">The sequence shown here is derived from an EMBL/GenBank/DDBJ whole genome shotgun (WGS) entry which is preliminary data.</text>
</comment>
<gene>
    <name evidence="1" type="ORF">Vadar_001789</name>
</gene>
<evidence type="ECO:0000313" key="1">
    <source>
        <dbReference type="EMBL" id="KAH7836477.1"/>
    </source>
</evidence>
<reference evidence="1 2" key="1">
    <citation type="journal article" date="2021" name="Hortic Res">
        <title>High-quality reference genome and annotation aids understanding of berry development for evergreen blueberry (Vaccinium darrowii).</title>
        <authorList>
            <person name="Yu J."/>
            <person name="Hulse-Kemp A.M."/>
            <person name="Babiker E."/>
            <person name="Staton M."/>
        </authorList>
    </citation>
    <scope>NUCLEOTIDE SEQUENCE [LARGE SCALE GENOMIC DNA]</scope>
    <source>
        <strain evidence="2">cv. NJ 8807/NJ 8810</strain>
        <tissue evidence="1">Young leaf</tissue>
    </source>
</reference>
<organism evidence="1 2">
    <name type="scientific">Vaccinium darrowii</name>
    <dbReference type="NCBI Taxonomy" id="229202"/>
    <lineage>
        <taxon>Eukaryota</taxon>
        <taxon>Viridiplantae</taxon>
        <taxon>Streptophyta</taxon>
        <taxon>Embryophyta</taxon>
        <taxon>Tracheophyta</taxon>
        <taxon>Spermatophyta</taxon>
        <taxon>Magnoliopsida</taxon>
        <taxon>eudicotyledons</taxon>
        <taxon>Gunneridae</taxon>
        <taxon>Pentapetalae</taxon>
        <taxon>asterids</taxon>
        <taxon>Ericales</taxon>
        <taxon>Ericaceae</taxon>
        <taxon>Vaccinioideae</taxon>
        <taxon>Vaccinieae</taxon>
        <taxon>Vaccinium</taxon>
    </lineage>
</organism>
<sequence>MKVKFSSTISGFQEEENFHKTYADNKHGRTEIQSINPNDIQNASTSNVEQFLYGYLGTAEDLGKLDSGTKERCIARSKRVIQKISVLWFYRSNLTKSSY</sequence>
<proteinExistence type="predicted"/>